<organism evidence="4 5">
    <name type="scientific">Candidatus Lucifugimonas marina</name>
    <dbReference type="NCBI Taxonomy" id="3038979"/>
    <lineage>
        <taxon>Bacteria</taxon>
        <taxon>Bacillati</taxon>
        <taxon>Chloroflexota</taxon>
        <taxon>Dehalococcoidia</taxon>
        <taxon>SAR202 cluster</taxon>
        <taxon>Candidatus Lucifugimonadales</taxon>
        <taxon>Candidatus Lucifugimonadaceae</taxon>
        <taxon>Candidatus Lucifugimonas</taxon>
    </lineage>
</organism>
<dbReference type="RefSeq" id="WP_342823021.1">
    <property type="nucleotide sequence ID" value="NZ_CP046146.1"/>
</dbReference>
<dbReference type="PANTHER" id="PTHR42759">
    <property type="entry name" value="MOXR FAMILY PROTEIN"/>
    <property type="match status" value="1"/>
</dbReference>
<dbReference type="PANTHER" id="PTHR42759:SF5">
    <property type="entry name" value="METHANOL DEHYDROGENASE REGULATOR"/>
    <property type="match status" value="1"/>
</dbReference>
<dbReference type="EMBL" id="WMBE01000001">
    <property type="protein sequence ID" value="MDG0865886.1"/>
    <property type="molecule type" value="Genomic_DNA"/>
</dbReference>
<evidence type="ECO:0000313" key="4">
    <source>
        <dbReference type="EMBL" id="WFG39383.1"/>
    </source>
</evidence>
<name>A0AAJ6CSM3_9CHLR</name>
<dbReference type="GO" id="GO:0005524">
    <property type="term" value="F:ATP binding"/>
    <property type="evidence" value="ECO:0007669"/>
    <property type="project" value="InterPro"/>
</dbReference>
<dbReference type="Gene3D" id="1.10.8.80">
    <property type="entry name" value="Magnesium chelatase subunit I, C-Terminal domain"/>
    <property type="match status" value="1"/>
</dbReference>
<sequence>MDTIAPSEISSGNAVLDFTVGMPDDTMTRALADDAATIGTEVQRVVVTSPQTIQLSILGLLAEGHILLEDVPGVGKTLLGKTLSNSIDSDFKRIQFTPDLLPTDITGTTVFDMKSSTFNFVPGPIFSNIVLADEINRTGPRTQAALLEAMAEHQVSIEGDVMKLPSPFMVIATQNLSESHGTFPLPDSQKDRFMVSMGMGLPSPEQEVEILSRSQHGMPEASPVISSERIVEMREMVKRIEVDDKIRQYIVKLAGQTRSNSAVRHGLSPRGGAALQRAAQAWAAMDGRSYVEPQDVSEIAVFVIAHRLMMQPSASMTAQDVVRTAIDETQVPS</sequence>
<dbReference type="Pfam" id="PF17863">
    <property type="entry name" value="AAA_lid_2"/>
    <property type="match status" value="1"/>
</dbReference>
<gene>
    <name evidence="3" type="ORF">GKO46_02220</name>
    <name evidence="4" type="ORF">GKO48_07040</name>
</gene>
<dbReference type="Proteomes" id="UP001321249">
    <property type="component" value="Unassembled WGS sequence"/>
</dbReference>
<dbReference type="PIRSF" id="PIRSF002849">
    <property type="entry name" value="AAA_ATPase_chaperone_MoxR_prd"/>
    <property type="match status" value="1"/>
</dbReference>
<keyword evidence="5" id="KW-1185">Reference proteome</keyword>
<dbReference type="SUPFAM" id="SSF52540">
    <property type="entry name" value="P-loop containing nucleoside triphosphate hydrolases"/>
    <property type="match status" value="1"/>
</dbReference>
<reference evidence="4" key="2">
    <citation type="journal article" date="2023" name="Nat. Commun.">
        <title>Cultivation of marine bacteria of the SAR202 clade.</title>
        <authorList>
            <person name="Lim Y."/>
            <person name="Seo J.H."/>
            <person name="Giovannoni S.J."/>
            <person name="Kang I."/>
            <person name="Cho J.C."/>
        </authorList>
    </citation>
    <scope>NUCLEOTIDE SEQUENCE</scope>
    <source>
        <strain evidence="4">JH1073</strain>
    </source>
</reference>
<dbReference type="EMBL" id="CP046147">
    <property type="protein sequence ID" value="WFG39383.1"/>
    <property type="molecule type" value="Genomic_DNA"/>
</dbReference>
<evidence type="ECO:0000313" key="6">
    <source>
        <dbReference type="Proteomes" id="UP001321249"/>
    </source>
</evidence>
<dbReference type="InterPro" id="IPR041628">
    <property type="entry name" value="ChlI/MoxR_AAA_lid"/>
</dbReference>
<dbReference type="AlphaFoldDB" id="A0AAJ6CSM3"/>
<dbReference type="Proteomes" id="UP001219901">
    <property type="component" value="Chromosome"/>
</dbReference>
<evidence type="ECO:0000313" key="3">
    <source>
        <dbReference type="EMBL" id="MDG0865886.1"/>
    </source>
</evidence>
<evidence type="ECO:0000259" key="2">
    <source>
        <dbReference type="Pfam" id="PF17863"/>
    </source>
</evidence>
<proteinExistence type="predicted"/>
<dbReference type="InterPro" id="IPR011703">
    <property type="entry name" value="ATPase_AAA-3"/>
</dbReference>
<dbReference type="GO" id="GO:0016887">
    <property type="term" value="F:ATP hydrolysis activity"/>
    <property type="evidence" value="ECO:0007669"/>
    <property type="project" value="InterPro"/>
</dbReference>
<evidence type="ECO:0000313" key="5">
    <source>
        <dbReference type="Proteomes" id="UP001219901"/>
    </source>
</evidence>
<feature type="domain" description="ATPase AAA-3" evidence="1">
    <location>
        <begin position="65"/>
        <end position="195"/>
    </location>
</feature>
<reference evidence="5 6" key="1">
    <citation type="submission" date="2019-11" db="EMBL/GenBank/DDBJ databases">
        <authorList>
            <person name="Cho J.-C."/>
        </authorList>
    </citation>
    <scope>NUCLEOTIDE SEQUENCE [LARGE SCALE GENOMIC DNA]</scope>
    <source>
        <strain evidence="4 5">JH1073</strain>
        <strain evidence="3 6">JH702</strain>
    </source>
</reference>
<dbReference type="InterPro" id="IPR027417">
    <property type="entry name" value="P-loop_NTPase"/>
</dbReference>
<evidence type="ECO:0000259" key="1">
    <source>
        <dbReference type="Pfam" id="PF07726"/>
    </source>
</evidence>
<reference evidence="5" key="3">
    <citation type="submission" date="2023-06" db="EMBL/GenBank/DDBJ databases">
        <title>Pangenomics reveal diversification of enzyme families and niche specialization in globally abundant SAR202 bacteria.</title>
        <authorList>
            <person name="Saw J.H.W."/>
        </authorList>
    </citation>
    <scope>NUCLEOTIDE SEQUENCE [LARGE SCALE GENOMIC DNA]</scope>
    <source>
        <strain evidence="5">JH1073</strain>
    </source>
</reference>
<feature type="domain" description="ChlI/MoxR AAA lid" evidence="2">
    <location>
        <begin position="256"/>
        <end position="323"/>
    </location>
</feature>
<dbReference type="InterPro" id="IPR050764">
    <property type="entry name" value="CbbQ/NirQ/NorQ/GpvN"/>
</dbReference>
<dbReference type="Pfam" id="PF07726">
    <property type="entry name" value="AAA_3"/>
    <property type="match status" value="1"/>
</dbReference>
<dbReference type="Gene3D" id="3.40.50.300">
    <property type="entry name" value="P-loop containing nucleotide triphosphate hydrolases"/>
    <property type="match status" value="1"/>
</dbReference>
<accession>A0AAJ6CSM3</accession>
<protein>
    <submittedName>
        <fullName evidence="4">AAA domain-containing protein</fullName>
    </submittedName>
</protein>